<evidence type="ECO:0000313" key="4">
    <source>
        <dbReference type="Proteomes" id="UP000268291"/>
    </source>
</evidence>
<reference evidence="1 3" key="1">
    <citation type="submission" date="2018-03" db="EMBL/GenBank/DDBJ databases">
        <title>Genomic Encyclopedia of Archaeal and Bacterial Type Strains, Phase II (KMG-II): from individual species to whole genera.</title>
        <authorList>
            <person name="Goeker M."/>
        </authorList>
    </citation>
    <scope>NUCLEOTIDE SEQUENCE [LARGE SCALE GENOMIC DNA]</scope>
    <source>
        <strain evidence="1 3">DSM 21548</strain>
    </source>
</reference>
<dbReference type="Proteomes" id="UP000268291">
    <property type="component" value="Unassembled WGS sequence"/>
</dbReference>
<evidence type="ECO:0000313" key="3">
    <source>
        <dbReference type="Proteomes" id="UP000241203"/>
    </source>
</evidence>
<comment type="caution">
    <text evidence="1">The sequence shown here is derived from an EMBL/GenBank/DDBJ whole genome shotgun (WGS) entry which is preliminary data.</text>
</comment>
<accession>A0A2P8GU58</accession>
<gene>
    <name evidence="1" type="ORF">CLV49_1092</name>
    <name evidence="2" type="ORF">ELQ93_14495</name>
</gene>
<dbReference type="EMBL" id="RZGY01000002">
    <property type="protein sequence ID" value="RUQ84791.1"/>
    <property type="molecule type" value="Genomic_DNA"/>
</dbReference>
<dbReference type="Proteomes" id="UP000241203">
    <property type="component" value="Unassembled WGS sequence"/>
</dbReference>
<dbReference type="EMBL" id="PYAU01000001">
    <property type="protein sequence ID" value="PSL37485.1"/>
    <property type="molecule type" value="Genomic_DNA"/>
</dbReference>
<protein>
    <submittedName>
        <fullName evidence="1">Uncharacterized protein</fullName>
    </submittedName>
</protein>
<dbReference type="OrthoDB" id="4933261at2"/>
<dbReference type="AlphaFoldDB" id="A0A2P8GU58"/>
<keyword evidence="4" id="KW-1185">Reference proteome</keyword>
<dbReference type="RefSeq" id="WP_106562618.1">
    <property type="nucleotide sequence ID" value="NZ_PYAU01000001.1"/>
</dbReference>
<organism evidence="1 3">
    <name type="scientific">Labedella gwakjiensis</name>
    <dbReference type="NCBI Taxonomy" id="390269"/>
    <lineage>
        <taxon>Bacteria</taxon>
        <taxon>Bacillati</taxon>
        <taxon>Actinomycetota</taxon>
        <taxon>Actinomycetes</taxon>
        <taxon>Micrococcales</taxon>
        <taxon>Microbacteriaceae</taxon>
        <taxon>Labedella</taxon>
    </lineage>
</organism>
<reference evidence="2 4" key="2">
    <citation type="submission" date="2018-12" db="EMBL/GenBank/DDBJ databases">
        <authorList>
            <person name="hu s."/>
            <person name="Xu Y."/>
            <person name="Xu B."/>
            <person name="Li F."/>
        </authorList>
    </citation>
    <scope>NUCLEOTIDE SEQUENCE [LARGE SCALE GENOMIC DNA]</scope>
    <source>
        <strain evidence="2 4">KSW2-17</strain>
    </source>
</reference>
<evidence type="ECO:0000313" key="1">
    <source>
        <dbReference type="EMBL" id="PSL37485.1"/>
    </source>
</evidence>
<name>A0A2P8GU58_9MICO</name>
<evidence type="ECO:0000313" key="2">
    <source>
        <dbReference type="EMBL" id="RUQ84791.1"/>
    </source>
</evidence>
<sequence length="203" mass="23064">MRSSSPDPGNPWPHDMQIGIDQPFDLVALLYARHVRGLHVDDLPPIDPVPDAPVDPVDDGERSDVERRWRRDWARAWERFAPPSTVVREPDDETARALAELTDEELWEWASGASEPWVRDGDSADFGAWRSSQRKDHRLPLAEHPERVCLDALVPAWRSGLRTIVELPLRGFFADRVGSTHLVVSHATRHDPALYRRALRAAP</sequence>
<proteinExistence type="predicted"/>